<evidence type="ECO:0000256" key="2">
    <source>
        <dbReference type="SAM" id="SignalP"/>
    </source>
</evidence>
<keyword evidence="2" id="KW-0732">Signal</keyword>
<feature type="chain" id="PRO_5042279839" evidence="2">
    <location>
        <begin position="29"/>
        <end position="213"/>
    </location>
</feature>
<evidence type="ECO:0000313" key="4">
    <source>
        <dbReference type="Proteomes" id="UP001202328"/>
    </source>
</evidence>
<sequence length="213" mass="23292">MARTSITTMYTGFFFVLLVIFVTETAFGYQKLEPESTPLNNGKSQIKGDGKEGYLKGKEQVNAVDNNVEEKRKGKLIVNPANVGLHGRTDGSNNIGHGTLTQGNSLRGRGSLKSMKGRLRAKQAANVGKGLATAKLHVRPKGDLKKGNLKIEEGTGSVGVGRGLVKNGSGRQKRVELTKEEKAYCISGRMRRKQINLLPWPWIMNGCAVNWLR</sequence>
<reference evidence="3" key="1">
    <citation type="submission" date="2022-04" db="EMBL/GenBank/DDBJ databases">
        <title>A functionally conserved STORR gene fusion in Papaver species that diverged 16.8 million years ago.</title>
        <authorList>
            <person name="Catania T."/>
        </authorList>
    </citation>
    <scope>NUCLEOTIDE SEQUENCE</scope>
    <source>
        <strain evidence="3">S-188037</strain>
    </source>
</reference>
<protein>
    <submittedName>
        <fullName evidence="3">Uncharacterized protein</fullName>
    </submittedName>
</protein>
<accession>A0AAD4XTU0</accession>
<keyword evidence="4" id="KW-1185">Reference proteome</keyword>
<comment type="caution">
    <text evidence="3">The sequence shown here is derived from an EMBL/GenBank/DDBJ whole genome shotgun (WGS) entry which is preliminary data.</text>
</comment>
<feature type="region of interest" description="Disordered" evidence="1">
    <location>
        <begin position="33"/>
        <end position="52"/>
    </location>
</feature>
<dbReference type="Proteomes" id="UP001202328">
    <property type="component" value="Unassembled WGS sequence"/>
</dbReference>
<gene>
    <name evidence="3" type="ORF">MKW98_016404</name>
</gene>
<name>A0AAD4XTU0_9MAGN</name>
<feature type="region of interest" description="Disordered" evidence="1">
    <location>
        <begin position="86"/>
        <end position="109"/>
    </location>
</feature>
<evidence type="ECO:0000256" key="1">
    <source>
        <dbReference type="SAM" id="MobiDB-lite"/>
    </source>
</evidence>
<evidence type="ECO:0000313" key="3">
    <source>
        <dbReference type="EMBL" id="KAI3944174.1"/>
    </source>
</evidence>
<proteinExistence type="predicted"/>
<feature type="compositionally biased region" description="Polar residues" evidence="1">
    <location>
        <begin position="90"/>
        <end position="105"/>
    </location>
</feature>
<dbReference type="EMBL" id="JAJJMB010004060">
    <property type="protein sequence ID" value="KAI3944174.1"/>
    <property type="molecule type" value="Genomic_DNA"/>
</dbReference>
<organism evidence="3 4">
    <name type="scientific">Papaver atlanticum</name>
    <dbReference type="NCBI Taxonomy" id="357466"/>
    <lineage>
        <taxon>Eukaryota</taxon>
        <taxon>Viridiplantae</taxon>
        <taxon>Streptophyta</taxon>
        <taxon>Embryophyta</taxon>
        <taxon>Tracheophyta</taxon>
        <taxon>Spermatophyta</taxon>
        <taxon>Magnoliopsida</taxon>
        <taxon>Ranunculales</taxon>
        <taxon>Papaveraceae</taxon>
        <taxon>Papaveroideae</taxon>
        <taxon>Papaver</taxon>
    </lineage>
</organism>
<feature type="signal peptide" evidence="2">
    <location>
        <begin position="1"/>
        <end position="28"/>
    </location>
</feature>
<dbReference type="AlphaFoldDB" id="A0AAD4XTU0"/>